<dbReference type="EMBL" id="UFSX01000002">
    <property type="protein sequence ID" value="SUV42855.1"/>
    <property type="molecule type" value="Genomic_DNA"/>
</dbReference>
<dbReference type="EMBL" id="CP072227">
    <property type="protein sequence ID" value="QUT45285.1"/>
    <property type="molecule type" value="Genomic_DNA"/>
</dbReference>
<protein>
    <submittedName>
        <fullName evidence="2">Uncharacterized protein</fullName>
    </submittedName>
</protein>
<dbReference type="Proteomes" id="UP000679226">
    <property type="component" value="Chromosome"/>
</dbReference>
<evidence type="ECO:0000313" key="2">
    <source>
        <dbReference type="EMBL" id="SUV42855.1"/>
    </source>
</evidence>
<organism evidence="2 3">
    <name type="scientific">Bacteroides eggerthii</name>
    <dbReference type="NCBI Taxonomy" id="28111"/>
    <lineage>
        <taxon>Bacteria</taxon>
        <taxon>Pseudomonadati</taxon>
        <taxon>Bacteroidota</taxon>
        <taxon>Bacteroidia</taxon>
        <taxon>Bacteroidales</taxon>
        <taxon>Bacteroidaceae</taxon>
        <taxon>Bacteroides</taxon>
    </lineage>
</organism>
<reference evidence="1" key="2">
    <citation type="journal article" date="2021" name="PLoS Genet.">
        <title>Mobile Type VI secretion system loci of the gut Bacteroidales display extensive intra-ecosystem transfer, multi-species spread and geographical clustering.</title>
        <authorList>
            <person name="Garcia-Bayona L."/>
            <person name="Coyne M.J."/>
            <person name="Comstock L.E."/>
        </authorList>
    </citation>
    <scope>NUCLEOTIDE SEQUENCE</scope>
    <source>
        <strain evidence="1">CL11T00C20</strain>
    </source>
</reference>
<accession>A0A380Z9T3</accession>
<dbReference type="Proteomes" id="UP000254424">
    <property type="component" value="Unassembled WGS sequence"/>
</dbReference>
<sequence length="55" mass="6386">MSAPALPNPLCRRQKHLKQKCGTPLLELPGYTTDYKRDTDTNRIPTFGTRRTKLW</sequence>
<reference evidence="2 3" key="1">
    <citation type="submission" date="2018-06" db="EMBL/GenBank/DDBJ databases">
        <authorList>
            <consortium name="Pathogen Informatics"/>
            <person name="Doyle S."/>
        </authorList>
    </citation>
    <scope>NUCLEOTIDE SEQUENCE [LARGE SCALE GENOMIC DNA]</scope>
    <source>
        <strain evidence="2 3">NCTC11155</strain>
    </source>
</reference>
<proteinExistence type="predicted"/>
<dbReference type="KEGG" id="beg:INE88_02100"/>
<gene>
    <name evidence="1" type="ORF">INE88_02100</name>
    <name evidence="2" type="ORF">NCTC11155_02236</name>
</gene>
<evidence type="ECO:0000313" key="3">
    <source>
        <dbReference type="Proteomes" id="UP000254424"/>
    </source>
</evidence>
<name>A0A380Z9T3_9BACE</name>
<dbReference type="AlphaFoldDB" id="A0A380Z9T3"/>
<evidence type="ECO:0000313" key="1">
    <source>
        <dbReference type="EMBL" id="QUT45285.1"/>
    </source>
</evidence>